<proteinExistence type="predicted"/>
<gene>
    <name evidence="2" type="ORF">Azoinq_08240</name>
</gene>
<name>A0A975XTL2_9RHOO</name>
<accession>A0A975XTL2</accession>
<keyword evidence="3" id="KW-1185">Reference proteome</keyword>
<dbReference type="EMBL" id="CP064782">
    <property type="protein sequence ID" value="QWT47866.1"/>
    <property type="molecule type" value="Genomic_DNA"/>
</dbReference>
<reference evidence="2" key="1">
    <citation type="submission" date="2020-11" db="EMBL/GenBank/DDBJ databases">
        <title>Azospira inquinata sp. nov.</title>
        <authorList>
            <person name="Moe W.M."/>
            <person name="Mikes M.C."/>
        </authorList>
    </citation>
    <scope>NUCLEOTIDE SEQUENCE</scope>
    <source>
        <strain evidence="2">Azo-3</strain>
    </source>
</reference>
<organism evidence="2 3">
    <name type="scientific">Azospira inquinata</name>
    <dbReference type="NCBI Taxonomy" id="2785627"/>
    <lineage>
        <taxon>Bacteria</taxon>
        <taxon>Pseudomonadati</taxon>
        <taxon>Pseudomonadota</taxon>
        <taxon>Betaproteobacteria</taxon>
        <taxon>Rhodocyclales</taxon>
        <taxon>Rhodocyclaceae</taxon>
        <taxon>Azospira</taxon>
    </lineage>
</organism>
<feature type="chain" id="PRO_5037169976" evidence="1">
    <location>
        <begin position="31"/>
        <end position="279"/>
    </location>
</feature>
<feature type="signal peptide" evidence="1">
    <location>
        <begin position="1"/>
        <end position="30"/>
    </location>
</feature>
<protein>
    <submittedName>
        <fullName evidence="2">ABC transporter substrate-binding protein</fullName>
    </submittedName>
</protein>
<dbReference type="RefSeq" id="WP_216130131.1">
    <property type="nucleotide sequence ID" value="NZ_CP064782.1"/>
</dbReference>
<evidence type="ECO:0000256" key="1">
    <source>
        <dbReference type="SAM" id="SignalP"/>
    </source>
</evidence>
<dbReference type="KEGG" id="aiq:Azoinq_08240"/>
<evidence type="ECO:0000313" key="3">
    <source>
        <dbReference type="Proteomes" id="UP000683428"/>
    </source>
</evidence>
<sequence length="279" mass="29053">MTLSTCCQRLSRLGAFLSLSLILTLSVAQGAETVSPQPACPDGSRIVSQSPYLTLVVQWLGRGGCLVGVSRYDKLDLPHTGGVLDPDGAAIAKLHPTVLLAPDWVTAATLAKVTPAGAQAVRLGGFGSVADMIAMMEATARAIHAPETLPKIQAFQTELNQRLAAGPGKGRRVLLLSACSGAPYAYGPQTLLGDLFARAGFEILATDPRLKFYGDVPALAKDVAALKPELVLNFSPVAAAQCSAALGNLPARIVTLPGDDFAHPGPRLLRGLDDVQEAL</sequence>
<dbReference type="AlphaFoldDB" id="A0A975XTL2"/>
<dbReference type="Proteomes" id="UP000683428">
    <property type="component" value="Chromosome"/>
</dbReference>
<evidence type="ECO:0000313" key="2">
    <source>
        <dbReference type="EMBL" id="QWT47866.1"/>
    </source>
</evidence>
<keyword evidence="1" id="KW-0732">Signal</keyword>